<feature type="transmembrane region" description="Helical" evidence="8">
    <location>
        <begin position="303"/>
        <end position="323"/>
    </location>
</feature>
<accession>A0ABX9DEF0</accession>
<keyword evidence="6 8" id="KW-1133">Transmembrane helix</keyword>
<evidence type="ECO:0000256" key="6">
    <source>
        <dbReference type="ARBA" id="ARBA00022989"/>
    </source>
</evidence>
<comment type="subcellular location">
    <subcellularLocation>
        <location evidence="1">Cell inner membrane</location>
        <topology evidence="1">Multi-pass membrane protein</topology>
    </subcellularLocation>
    <subcellularLocation>
        <location evidence="8">Cell membrane</location>
        <topology evidence="8">Multi-pass membrane protein</topology>
    </subcellularLocation>
</comment>
<dbReference type="RefSeq" id="WP_112317252.1">
    <property type="nucleotide sequence ID" value="NZ_MUAV01000032.1"/>
</dbReference>
<keyword evidence="3 8" id="KW-0813">Transport</keyword>
<feature type="transmembrane region" description="Helical" evidence="8">
    <location>
        <begin position="114"/>
        <end position="134"/>
    </location>
</feature>
<keyword evidence="5 8" id="KW-0812">Transmembrane</keyword>
<sequence length="438" mass="47870">MSGTHAHSAAFVRDRMIPQEPPPDRSIGALGWLRQNLFSSWLNAALTLVSLALIGALLAAVLPWIVHSSWTANSLSECREQIKAAYGPEESGACWAVIRERWSQLIFGFYPSEIYWRPILAFGTALGGLAPVLFPGVPRRALYLTAAAPFLVPWLLWGGTVWLPVAVAFGFVLGYAGFRVVAPWAGGILGAIAAGLVPVLWWLLLAGKAAGGLQEILPLGIEPVSSRNFGGFMLSITIGLTAITLSLPIGILLALGRQSRMFIVKAICVGVIEFVRGVPLITLLFVAWLLLNYFMPPNTNFDIILRVIIMVTLFASAYVAEVIRGGLAALPRGQYEAADALGLDYWKAQRLIVMPQALKISIPGIVSTFIGVFKDTTLVSIIGLLDPVGFSNSIRADVNWNGIVWELYGFIALMFFVFCFSMSRYSMYLERRLRTGHR</sequence>
<dbReference type="CDD" id="cd06261">
    <property type="entry name" value="TM_PBP2"/>
    <property type="match status" value="1"/>
</dbReference>
<organism evidence="10 11">
    <name type="scientific">Rhodovulum viride</name>
    <dbReference type="NCBI Taxonomy" id="1231134"/>
    <lineage>
        <taxon>Bacteria</taxon>
        <taxon>Pseudomonadati</taxon>
        <taxon>Pseudomonadota</taxon>
        <taxon>Alphaproteobacteria</taxon>
        <taxon>Rhodobacterales</taxon>
        <taxon>Paracoccaceae</taxon>
        <taxon>Rhodovulum</taxon>
    </lineage>
</organism>
<feature type="domain" description="ABC transmembrane type-1" evidence="9">
    <location>
        <begin position="232"/>
        <end position="426"/>
    </location>
</feature>
<keyword evidence="4" id="KW-1003">Cell membrane</keyword>
<protein>
    <submittedName>
        <fullName evidence="10">Amino acid ABC transporter permease</fullName>
    </submittedName>
</protein>
<evidence type="ECO:0000256" key="3">
    <source>
        <dbReference type="ARBA" id="ARBA00022448"/>
    </source>
</evidence>
<feature type="transmembrane region" description="Helical" evidence="8">
    <location>
        <begin position="232"/>
        <end position="255"/>
    </location>
</feature>
<dbReference type="PANTHER" id="PTHR30614:SF41">
    <property type="entry name" value="INNER MEMBRANE AMINO-ACID ABC TRANSPORTER PERMEASE PROTEIN YHDY"/>
    <property type="match status" value="1"/>
</dbReference>
<dbReference type="InterPro" id="IPR010065">
    <property type="entry name" value="AA_ABC_transptr_permease_3TM"/>
</dbReference>
<evidence type="ECO:0000256" key="5">
    <source>
        <dbReference type="ARBA" id="ARBA00022692"/>
    </source>
</evidence>
<dbReference type="PROSITE" id="PS50928">
    <property type="entry name" value="ABC_TM1"/>
    <property type="match status" value="1"/>
</dbReference>
<dbReference type="EMBL" id="MUAV01000032">
    <property type="protein sequence ID" value="RAP39742.1"/>
    <property type="molecule type" value="Genomic_DNA"/>
</dbReference>
<proteinExistence type="inferred from homology"/>
<feature type="transmembrane region" description="Helical" evidence="8">
    <location>
        <begin position="267"/>
        <end position="291"/>
    </location>
</feature>
<evidence type="ECO:0000256" key="2">
    <source>
        <dbReference type="ARBA" id="ARBA00010072"/>
    </source>
</evidence>
<dbReference type="InterPro" id="IPR043429">
    <property type="entry name" value="ArtM/GltK/GlnP/TcyL/YhdX-like"/>
</dbReference>
<dbReference type="Pfam" id="PF00528">
    <property type="entry name" value="BPD_transp_1"/>
    <property type="match status" value="1"/>
</dbReference>
<dbReference type="NCBIfam" id="TIGR01726">
    <property type="entry name" value="HEQRo_perm_3TM"/>
    <property type="match status" value="1"/>
</dbReference>
<evidence type="ECO:0000256" key="7">
    <source>
        <dbReference type="ARBA" id="ARBA00023136"/>
    </source>
</evidence>
<evidence type="ECO:0000259" key="9">
    <source>
        <dbReference type="PROSITE" id="PS50928"/>
    </source>
</evidence>
<evidence type="ECO:0000313" key="11">
    <source>
        <dbReference type="Proteomes" id="UP000248659"/>
    </source>
</evidence>
<keyword evidence="11" id="KW-1185">Reference proteome</keyword>
<gene>
    <name evidence="10" type="ORF">BYZ73_18800</name>
</gene>
<comment type="similarity">
    <text evidence="2">Belongs to the binding-protein-dependent transport system permease family. HisMQ subfamily.</text>
</comment>
<dbReference type="Proteomes" id="UP000248659">
    <property type="component" value="Unassembled WGS sequence"/>
</dbReference>
<dbReference type="SUPFAM" id="SSF161098">
    <property type="entry name" value="MetI-like"/>
    <property type="match status" value="1"/>
</dbReference>
<feature type="transmembrane region" description="Helical" evidence="8">
    <location>
        <begin position="405"/>
        <end position="425"/>
    </location>
</feature>
<evidence type="ECO:0000256" key="8">
    <source>
        <dbReference type="RuleBase" id="RU363032"/>
    </source>
</evidence>
<comment type="caution">
    <text evidence="10">The sequence shown here is derived from an EMBL/GenBank/DDBJ whole genome shotgun (WGS) entry which is preliminary data.</text>
</comment>
<feature type="transmembrane region" description="Helical" evidence="8">
    <location>
        <begin position="154"/>
        <end position="177"/>
    </location>
</feature>
<evidence type="ECO:0000313" key="10">
    <source>
        <dbReference type="EMBL" id="RAP39742.1"/>
    </source>
</evidence>
<name>A0ABX9DEF0_9RHOB</name>
<keyword evidence="7 8" id="KW-0472">Membrane</keyword>
<evidence type="ECO:0000256" key="1">
    <source>
        <dbReference type="ARBA" id="ARBA00004429"/>
    </source>
</evidence>
<feature type="transmembrane region" description="Helical" evidence="8">
    <location>
        <begin position="360"/>
        <end position="385"/>
    </location>
</feature>
<feature type="transmembrane region" description="Helical" evidence="8">
    <location>
        <begin position="41"/>
        <end position="66"/>
    </location>
</feature>
<dbReference type="InterPro" id="IPR035906">
    <property type="entry name" value="MetI-like_sf"/>
</dbReference>
<dbReference type="PANTHER" id="PTHR30614">
    <property type="entry name" value="MEMBRANE COMPONENT OF AMINO ACID ABC TRANSPORTER"/>
    <property type="match status" value="1"/>
</dbReference>
<dbReference type="Gene3D" id="1.10.3720.10">
    <property type="entry name" value="MetI-like"/>
    <property type="match status" value="1"/>
</dbReference>
<dbReference type="InterPro" id="IPR000515">
    <property type="entry name" value="MetI-like"/>
</dbReference>
<feature type="transmembrane region" description="Helical" evidence="8">
    <location>
        <begin position="184"/>
        <end position="204"/>
    </location>
</feature>
<reference evidence="10 11" key="1">
    <citation type="submission" date="2017-01" db="EMBL/GenBank/DDBJ databases">
        <title>Genome sequence of Rhodovulum viride JA756.</title>
        <authorList>
            <person name="Lakshmi K.V."/>
            <person name="Tushar L.D."/>
            <person name="Sasikala C."/>
            <person name="Venkataramana C."/>
        </authorList>
    </citation>
    <scope>NUCLEOTIDE SEQUENCE [LARGE SCALE GENOMIC DNA]</scope>
    <source>
        <strain evidence="10 11">JA756</strain>
    </source>
</reference>
<evidence type="ECO:0000256" key="4">
    <source>
        <dbReference type="ARBA" id="ARBA00022475"/>
    </source>
</evidence>